<evidence type="ECO:0000313" key="3">
    <source>
        <dbReference type="Proteomes" id="UP000027936"/>
    </source>
</evidence>
<dbReference type="AlphaFoldDB" id="A0A072NQQ6"/>
<dbReference type="RefSeq" id="WP_051678115.1">
    <property type="nucleotide sequence ID" value="NZ_JJRY01000004.1"/>
</dbReference>
<reference evidence="2 3" key="1">
    <citation type="submission" date="2014-04" db="EMBL/GenBank/DDBJ databases">
        <title>Draft genome sequence of Bacillus azotoformans MEV2011, a (co-) denitrifying strain unable to grow in the presence of oxygen.</title>
        <authorList>
            <person name="Nielsen M."/>
            <person name="Schreiber L."/>
            <person name="Finster K."/>
            <person name="Schramm A."/>
        </authorList>
    </citation>
    <scope>NUCLEOTIDE SEQUENCE [LARGE SCALE GENOMIC DNA]</scope>
    <source>
        <strain evidence="2 3">MEV2011</strain>
    </source>
</reference>
<keyword evidence="2" id="KW-0808">Transferase</keyword>
<dbReference type="InterPro" id="IPR025877">
    <property type="entry name" value="MobA-like_NTP_Trfase"/>
</dbReference>
<proteinExistence type="predicted"/>
<dbReference type="SUPFAM" id="SSF53448">
    <property type="entry name" value="Nucleotide-diphospho-sugar transferases"/>
    <property type="match status" value="1"/>
</dbReference>
<dbReference type="Gene3D" id="3.90.550.10">
    <property type="entry name" value="Spore Coat Polysaccharide Biosynthesis Protein SpsA, Chain A"/>
    <property type="match status" value="1"/>
</dbReference>
<organism evidence="2 3">
    <name type="scientific">Schinkia azotoformans MEV2011</name>
    <dbReference type="NCBI Taxonomy" id="1348973"/>
    <lineage>
        <taxon>Bacteria</taxon>
        <taxon>Bacillati</taxon>
        <taxon>Bacillota</taxon>
        <taxon>Bacilli</taxon>
        <taxon>Bacillales</taxon>
        <taxon>Bacillaceae</taxon>
        <taxon>Calidifontibacillus/Schinkia group</taxon>
        <taxon>Schinkia</taxon>
    </lineage>
</organism>
<name>A0A072NQQ6_SCHAZ</name>
<keyword evidence="2" id="KW-0548">Nucleotidyltransferase</keyword>
<dbReference type="InterPro" id="IPR029044">
    <property type="entry name" value="Nucleotide-diphossugar_trans"/>
</dbReference>
<dbReference type="GO" id="GO:0061602">
    <property type="term" value="F:molybdenum cofactor cytidylyltransferase activity"/>
    <property type="evidence" value="ECO:0007669"/>
    <property type="project" value="UniProtKB-EC"/>
</dbReference>
<dbReference type="PATRIC" id="fig|1348973.3.peg.1575"/>
<dbReference type="EC" id="2.7.7.76" evidence="2"/>
<dbReference type="CDD" id="cd04182">
    <property type="entry name" value="GT_2_like_f"/>
    <property type="match status" value="1"/>
</dbReference>
<dbReference type="PANTHER" id="PTHR43777:SF1">
    <property type="entry name" value="MOLYBDENUM COFACTOR CYTIDYLYLTRANSFERASE"/>
    <property type="match status" value="1"/>
</dbReference>
<dbReference type="PANTHER" id="PTHR43777">
    <property type="entry name" value="MOLYBDENUM COFACTOR CYTIDYLYLTRANSFERASE"/>
    <property type="match status" value="1"/>
</dbReference>
<evidence type="ECO:0000313" key="2">
    <source>
        <dbReference type="EMBL" id="KEF39223.1"/>
    </source>
</evidence>
<sequence>MTANHRSIVGIYLAAGRGSRMGQNKLVLPLGNHPLGSYALRTALHSKLDHIIVVFPDEEWTLKALKPYFTEKITAIQCPNSHLGLSYSLNFGIQSSHTTDVAGVVILLADQPFIHFEMINSLINIFQQEKVDYVASSFNNIIRPPFLIGKQLFPLLQQLKGDKGAKKLLTGNSVLNGRVIPYENERLFFDIDTMEEYEEALKRGEANCISLERE</sequence>
<dbReference type="EMBL" id="JJRY01000004">
    <property type="protein sequence ID" value="KEF39223.1"/>
    <property type="molecule type" value="Genomic_DNA"/>
</dbReference>
<dbReference type="Pfam" id="PF12804">
    <property type="entry name" value="NTP_transf_3"/>
    <property type="match status" value="1"/>
</dbReference>
<dbReference type="Proteomes" id="UP000027936">
    <property type="component" value="Unassembled WGS sequence"/>
</dbReference>
<comment type="caution">
    <text evidence="2">The sequence shown here is derived from an EMBL/GenBank/DDBJ whole genome shotgun (WGS) entry which is preliminary data.</text>
</comment>
<gene>
    <name evidence="2" type="ORF">M670_01614</name>
</gene>
<evidence type="ECO:0000259" key="1">
    <source>
        <dbReference type="Pfam" id="PF12804"/>
    </source>
</evidence>
<dbReference type="OrthoDB" id="285216at2"/>
<feature type="domain" description="MobA-like NTP transferase" evidence="1">
    <location>
        <begin position="10"/>
        <end position="170"/>
    </location>
</feature>
<protein>
    <submittedName>
        <fullName evidence="2">Putative MobA-like protein</fullName>
        <ecNumber evidence="2">2.7.7.76</ecNumber>
    </submittedName>
</protein>
<accession>A0A072NQQ6</accession>